<reference evidence="1" key="1">
    <citation type="submission" date="2018-02" db="EMBL/GenBank/DDBJ databases">
        <title>Rhizophora mucronata_Transcriptome.</title>
        <authorList>
            <person name="Meera S.P."/>
            <person name="Sreeshan A."/>
            <person name="Augustine A."/>
        </authorList>
    </citation>
    <scope>NUCLEOTIDE SEQUENCE</scope>
    <source>
        <tissue evidence="1">Leaf</tissue>
    </source>
</reference>
<name>A0A2P2NII7_RHIMU</name>
<sequence length="57" mass="6260">MFMSITEMMSILELGISGSTIKPVGVNVPTQKNVLHVIYIKLTSLASLEIVLLPFKI</sequence>
<dbReference type="AlphaFoldDB" id="A0A2P2NII7"/>
<accession>A0A2P2NII7</accession>
<organism evidence="1">
    <name type="scientific">Rhizophora mucronata</name>
    <name type="common">Asiatic mangrove</name>
    <dbReference type="NCBI Taxonomy" id="61149"/>
    <lineage>
        <taxon>Eukaryota</taxon>
        <taxon>Viridiplantae</taxon>
        <taxon>Streptophyta</taxon>
        <taxon>Embryophyta</taxon>
        <taxon>Tracheophyta</taxon>
        <taxon>Spermatophyta</taxon>
        <taxon>Magnoliopsida</taxon>
        <taxon>eudicotyledons</taxon>
        <taxon>Gunneridae</taxon>
        <taxon>Pentapetalae</taxon>
        <taxon>rosids</taxon>
        <taxon>fabids</taxon>
        <taxon>Malpighiales</taxon>
        <taxon>Rhizophoraceae</taxon>
        <taxon>Rhizophora</taxon>
    </lineage>
</organism>
<dbReference type="EMBL" id="GGEC01061812">
    <property type="protein sequence ID" value="MBX42296.1"/>
    <property type="molecule type" value="Transcribed_RNA"/>
</dbReference>
<protein>
    <submittedName>
        <fullName evidence="1">Uncharacterized protein</fullName>
    </submittedName>
</protein>
<proteinExistence type="predicted"/>
<evidence type="ECO:0000313" key="1">
    <source>
        <dbReference type="EMBL" id="MBX42296.1"/>
    </source>
</evidence>